<evidence type="ECO:0000259" key="1">
    <source>
        <dbReference type="Pfam" id="PF12080"/>
    </source>
</evidence>
<feature type="domain" description="Gliding motility-associated protein GldM C-terminal" evidence="1">
    <location>
        <begin position="2"/>
        <end position="73"/>
    </location>
</feature>
<accession>X1STZ7</accession>
<proteinExistence type="predicted"/>
<dbReference type="AlphaFoldDB" id="X1STZ7"/>
<comment type="caution">
    <text evidence="2">The sequence shown here is derived from an EMBL/GenBank/DDBJ whole genome shotgun (WGS) entry which is preliminary data.</text>
</comment>
<dbReference type="EMBL" id="BARW01007981">
    <property type="protein sequence ID" value="GAI78830.1"/>
    <property type="molecule type" value="Genomic_DNA"/>
</dbReference>
<evidence type="ECO:0000313" key="2">
    <source>
        <dbReference type="EMBL" id="GAI78830.1"/>
    </source>
</evidence>
<dbReference type="Pfam" id="PF12080">
    <property type="entry name" value="GldM_4th"/>
    <property type="match status" value="1"/>
</dbReference>
<protein>
    <recommendedName>
        <fullName evidence="1">Gliding motility-associated protein GldM C-terminal domain-containing protein</fullName>
    </recommendedName>
</protein>
<feature type="non-terminal residue" evidence="2">
    <location>
        <position position="1"/>
    </location>
</feature>
<gene>
    <name evidence="2" type="ORF">S12H4_16495</name>
</gene>
<dbReference type="InterPro" id="IPR022719">
    <property type="entry name" value="Motility-assoc_prot_GldM_C"/>
</dbReference>
<sequence>VEDFDFDVKYTVTSFDVGVYVRGYLTEKSSSSYRITQEQKDLIEQLRRGNTVQFTNIRAVGPAGKEHRLPAVLLKLN</sequence>
<name>X1STZ7_9ZZZZ</name>
<reference evidence="2" key="1">
    <citation type="journal article" date="2014" name="Front. Microbiol.">
        <title>High frequency of phylogenetically diverse reductive dehalogenase-homologous genes in deep subseafloor sedimentary metagenomes.</title>
        <authorList>
            <person name="Kawai M."/>
            <person name="Futagami T."/>
            <person name="Toyoda A."/>
            <person name="Takaki Y."/>
            <person name="Nishi S."/>
            <person name="Hori S."/>
            <person name="Arai W."/>
            <person name="Tsubouchi T."/>
            <person name="Morono Y."/>
            <person name="Uchiyama I."/>
            <person name="Ito T."/>
            <person name="Fujiyama A."/>
            <person name="Inagaki F."/>
            <person name="Takami H."/>
        </authorList>
    </citation>
    <scope>NUCLEOTIDE SEQUENCE</scope>
    <source>
        <strain evidence="2">Expedition CK06-06</strain>
    </source>
</reference>
<organism evidence="2">
    <name type="scientific">marine sediment metagenome</name>
    <dbReference type="NCBI Taxonomy" id="412755"/>
    <lineage>
        <taxon>unclassified sequences</taxon>
        <taxon>metagenomes</taxon>
        <taxon>ecological metagenomes</taxon>
    </lineage>
</organism>